<keyword evidence="1" id="KW-0547">Nucleotide-binding</keyword>
<dbReference type="InterPro" id="IPR058031">
    <property type="entry name" value="AAA_lid_NorR"/>
</dbReference>
<dbReference type="Gene3D" id="1.10.8.60">
    <property type="match status" value="1"/>
</dbReference>
<evidence type="ECO:0000313" key="4">
    <source>
        <dbReference type="EMBL" id="SDH51684.1"/>
    </source>
</evidence>
<dbReference type="Pfam" id="PF25601">
    <property type="entry name" value="AAA_lid_14"/>
    <property type="match status" value="1"/>
</dbReference>
<dbReference type="SUPFAM" id="SSF52540">
    <property type="entry name" value="P-loop containing nucleoside triphosphate hydrolases"/>
    <property type="match status" value="1"/>
</dbReference>
<reference evidence="5" key="1">
    <citation type="submission" date="2016-10" db="EMBL/GenBank/DDBJ databases">
        <authorList>
            <person name="Varghese N."/>
            <person name="Submissions S."/>
        </authorList>
    </citation>
    <scope>NUCLEOTIDE SEQUENCE [LARGE SCALE GENOMIC DNA]</scope>
    <source>
        <strain evidence="5">Gh-67</strain>
    </source>
</reference>
<organism evidence="4 5">
    <name type="scientific">Mucilaginibacter gossypii</name>
    <dbReference type="NCBI Taxonomy" id="551996"/>
    <lineage>
        <taxon>Bacteria</taxon>
        <taxon>Pseudomonadati</taxon>
        <taxon>Bacteroidota</taxon>
        <taxon>Sphingobacteriia</taxon>
        <taxon>Sphingobacteriales</taxon>
        <taxon>Sphingobacteriaceae</taxon>
        <taxon>Mucilaginibacter</taxon>
    </lineage>
</organism>
<gene>
    <name evidence="4" type="ORF">SAMN05192573_11098</name>
</gene>
<keyword evidence="2" id="KW-0067">ATP-binding</keyword>
<dbReference type="GO" id="GO:0005524">
    <property type="term" value="F:ATP binding"/>
    <property type="evidence" value="ECO:0007669"/>
    <property type="project" value="UniProtKB-KW"/>
</dbReference>
<dbReference type="EMBL" id="FNCG01000010">
    <property type="protein sequence ID" value="SDH51684.1"/>
    <property type="molecule type" value="Genomic_DNA"/>
</dbReference>
<dbReference type="PANTHER" id="PTHR32071">
    <property type="entry name" value="TRANSCRIPTIONAL REGULATORY PROTEIN"/>
    <property type="match status" value="1"/>
</dbReference>
<evidence type="ECO:0000256" key="1">
    <source>
        <dbReference type="ARBA" id="ARBA00022741"/>
    </source>
</evidence>
<evidence type="ECO:0000259" key="3">
    <source>
        <dbReference type="PROSITE" id="PS50045"/>
    </source>
</evidence>
<dbReference type="PROSITE" id="PS50045">
    <property type="entry name" value="SIGMA54_INTERACT_4"/>
    <property type="match status" value="1"/>
</dbReference>
<dbReference type="Pfam" id="PF00158">
    <property type="entry name" value="Sigma54_activat"/>
    <property type="match status" value="1"/>
</dbReference>
<protein>
    <submittedName>
        <fullName evidence="4">Two-component system, NtrC family, response regulator HydG</fullName>
    </submittedName>
</protein>
<name>A0A1G8D2C0_9SPHI</name>
<evidence type="ECO:0000313" key="5">
    <source>
        <dbReference type="Proteomes" id="UP000199705"/>
    </source>
</evidence>
<feature type="domain" description="Sigma-54 factor interaction" evidence="3">
    <location>
        <begin position="1"/>
        <end position="94"/>
    </location>
</feature>
<evidence type="ECO:0000256" key="2">
    <source>
        <dbReference type="ARBA" id="ARBA00022840"/>
    </source>
</evidence>
<dbReference type="Proteomes" id="UP000199705">
    <property type="component" value="Unassembled WGS sequence"/>
</dbReference>
<proteinExistence type="predicted"/>
<dbReference type="InterPro" id="IPR027417">
    <property type="entry name" value="P-loop_NTPase"/>
</dbReference>
<dbReference type="STRING" id="551996.SAMN05192573_11098"/>
<keyword evidence="5" id="KW-1185">Reference proteome</keyword>
<dbReference type="RefSeq" id="WP_091170624.1">
    <property type="nucleotide sequence ID" value="NZ_FNCG01000010.1"/>
</dbReference>
<sequence>MNLHDKYGVDGRKGDVRVIAANNKNLEEEISVSRFLLNLYYRLNIFLILLPKLRERQGDILLLIDCFLKKYAGKQEKSITGFSDKVIAQIRNYI</sequence>
<dbReference type="GO" id="GO:0006355">
    <property type="term" value="P:regulation of DNA-templated transcription"/>
    <property type="evidence" value="ECO:0007669"/>
    <property type="project" value="InterPro"/>
</dbReference>
<dbReference type="Gene3D" id="3.40.50.300">
    <property type="entry name" value="P-loop containing nucleotide triphosphate hydrolases"/>
    <property type="match status" value="1"/>
</dbReference>
<accession>A0A1G8D2C0</accession>
<dbReference type="AlphaFoldDB" id="A0A1G8D2C0"/>
<dbReference type="InterPro" id="IPR002078">
    <property type="entry name" value="Sigma_54_int"/>
</dbReference>